<dbReference type="SUPFAM" id="SSF88697">
    <property type="entry name" value="PUA domain-like"/>
    <property type="match status" value="1"/>
</dbReference>
<keyword evidence="4" id="KW-1185">Reference proteome</keyword>
<dbReference type="InterPro" id="IPR003111">
    <property type="entry name" value="Lon_prtase_N"/>
</dbReference>
<evidence type="ECO:0000313" key="3">
    <source>
        <dbReference type="EMBL" id="KAK4878784.1"/>
    </source>
</evidence>
<dbReference type="SMART" id="SM00464">
    <property type="entry name" value="LON"/>
    <property type="match status" value="1"/>
</dbReference>
<dbReference type="PROSITE" id="PS51787">
    <property type="entry name" value="LON_N"/>
    <property type="match status" value="1"/>
</dbReference>
<evidence type="ECO:0000259" key="1">
    <source>
        <dbReference type="PROSITE" id="PS51787"/>
    </source>
</evidence>
<dbReference type="Gene3D" id="2.30.130.40">
    <property type="entry name" value="LON domain-like"/>
    <property type="match status" value="1"/>
</dbReference>
<dbReference type="FunFam" id="2.170.150.20:FF:000007">
    <property type="entry name" value="Protein cereblon"/>
    <property type="match status" value="1"/>
</dbReference>
<gene>
    <name evidence="3" type="ORF">RN001_011290</name>
</gene>
<name>A0AAN7P7U9_9COLE</name>
<dbReference type="CDD" id="cd15777">
    <property type="entry name" value="CRBN_C_like"/>
    <property type="match status" value="1"/>
</dbReference>
<feature type="domain" description="CULT" evidence="2">
    <location>
        <begin position="303"/>
        <end position="408"/>
    </location>
</feature>
<dbReference type="InterPro" id="IPR034750">
    <property type="entry name" value="CULT"/>
</dbReference>
<dbReference type="Gene3D" id="2.170.150.20">
    <property type="entry name" value="Peptide methionine sulfoxide reductase"/>
    <property type="match status" value="1"/>
</dbReference>
<accession>A0AAN7P7U9</accession>
<dbReference type="InterPro" id="IPR015947">
    <property type="entry name" value="PUA-like_sf"/>
</dbReference>
<proteinExistence type="predicted"/>
<evidence type="ECO:0000313" key="4">
    <source>
        <dbReference type="Proteomes" id="UP001353858"/>
    </source>
</evidence>
<evidence type="ECO:0000259" key="2">
    <source>
        <dbReference type="PROSITE" id="PS51788"/>
    </source>
</evidence>
<dbReference type="Gene3D" id="1.20.58.1480">
    <property type="match status" value="1"/>
</dbReference>
<reference evidence="4" key="1">
    <citation type="submission" date="2023-01" db="EMBL/GenBank/DDBJ databases">
        <title>Key to firefly adult light organ development and bioluminescence: homeobox transcription factors regulate luciferase expression and transportation to peroxisome.</title>
        <authorList>
            <person name="Fu X."/>
        </authorList>
    </citation>
    <scope>NUCLEOTIDE SEQUENCE [LARGE SCALE GENOMIC DNA]</scope>
</reference>
<dbReference type="Proteomes" id="UP001353858">
    <property type="component" value="Unassembled WGS sequence"/>
</dbReference>
<organism evidence="3 4">
    <name type="scientific">Aquatica leii</name>
    <dbReference type="NCBI Taxonomy" id="1421715"/>
    <lineage>
        <taxon>Eukaryota</taxon>
        <taxon>Metazoa</taxon>
        <taxon>Ecdysozoa</taxon>
        <taxon>Arthropoda</taxon>
        <taxon>Hexapoda</taxon>
        <taxon>Insecta</taxon>
        <taxon>Pterygota</taxon>
        <taxon>Neoptera</taxon>
        <taxon>Endopterygota</taxon>
        <taxon>Coleoptera</taxon>
        <taxon>Polyphaga</taxon>
        <taxon>Elateriformia</taxon>
        <taxon>Elateroidea</taxon>
        <taxon>Lampyridae</taxon>
        <taxon>Luciolinae</taxon>
        <taxon>Aquatica</taxon>
    </lineage>
</organism>
<protein>
    <recommendedName>
        <fullName evidence="5">Protein cereblon</fullName>
    </recommendedName>
</protein>
<comment type="caution">
    <text evidence="3">The sequence shown here is derived from an EMBL/GenBank/DDBJ whole genome shotgun (WGS) entry which is preliminary data.</text>
</comment>
<dbReference type="PROSITE" id="PS51788">
    <property type="entry name" value="CULT"/>
    <property type="match status" value="1"/>
</dbReference>
<evidence type="ECO:0008006" key="5">
    <source>
        <dbReference type="Google" id="ProtNLM"/>
    </source>
</evidence>
<feature type="domain" description="Lon N-terminal" evidence="1">
    <location>
        <begin position="77"/>
        <end position="304"/>
    </location>
</feature>
<dbReference type="EMBL" id="JARPUR010000004">
    <property type="protein sequence ID" value="KAK4878784.1"/>
    <property type="molecule type" value="Genomic_DNA"/>
</dbReference>
<dbReference type="InterPro" id="IPR046336">
    <property type="entry name" value="Lon_prtase_N_sf"/>
</dbReference>
<dbReference type="Pfam" id="PF02190">
    <property type="entry name" value="LON_substr_bdg"/>
    <property type="match status" value="1"/>
</dbReference>
<sequence length="418" mass="48377">MTDPFDDSFEDRLENIIADVIEVVRHRDSDDSSNESTPEEPRENVEVFDTNLPTTHKYLGKLNNVSGYTIFDEGEIISLLAIHTNTLVFPGFTLPLVMNSQIEQSIMQNFLTKQNVFVLVCADEVGARLYKYGVTMEVFESFSQHGTLYLKAKGRQRCKIVPGKEIQHLGGRLQQITVKILAEPEITSPIATTQLTALKLHRSYLFKDYDSLIRNYKHRKYHLAQFTNPGWVYDRRELCFYVKFIVQRLINFYLKENIPTDPVSLSYWFIQNFQLAHEERLQLMKLDSVIERLRLELKFLEMERLLCCAVCKAEITNQKYVFAMSKDGVQSNYCNPSGHVYETVTVLKADNFNLTGAPSKEFSWFPGYWWTIMQCRLCRGHIGWKFSSNHLHPSAFYGLAKSGLDIKIVDKNQTGNMI</sequence>
<dbReference type="AlphaFoldDB" id="A0AAN7P7U9"/>